<protein>
    <submittedName>
        <fullName evidence="1">Uncharacterized protein</fullName>
    </submittedName>
</protein>
<accession>A0ABP0U2A6</accession>
<proteinExistence type="predicted"/>
<dbReference type="EMBL" id="OZ019910">
    <property type="protein sequence ID" value="CAK9211280.1"/>
    <property type="molecule type" value="Genomic_DNA"/>
</dbReference>
<reference evidence="1" key="1">
    <citation type="submission" date="2024-02" db="EMBL/GenBank/DDBJ databases">
        <authorList>
            <consortium name="ELIXIR-Norway"/>
            <consortium name="Elixir Norway"/>
        </authorList>
    </citation>
    <scope>NUCLEOTIDE SEQUENCE</scope>
</reference>
<name>A0ABP0U2A6_9BRYO</name>
<organism evidence="1 2">
    <name type="scientific">Sphagnum troendelagicum</name>
    <dbReference type="NCBI Taxonomy" id="128251"/>
    <lineage>
        <taxon>Eukaryota</taxon>
        <taxon>Viridiplantae</taxon>
        <taxon>Streptophyta</taxon>
        <taxon>Embryophyta</taxon>
        <taxon>Bryophyta</taxon>
        <taxon>Sphagnophytina</taxon>
        <taxon>Sphagnopsida</taxon>
        <taxon>Sphagnales</taxon>
        <taxon>Sphagnaceae</taxon>
        <taxon>Sphagnum</taxon>
    </lineage>
</organism>
<sequence>MACAFKSMLQKGETKFSKVLAKIAKAEDAGKNVVDKLDVWKWQMSALDTQVQGMKSGRQRPTFNPSPLPIVMFHQIFHSSALILPCPFCLRDFEPLWDCKLGSKHDSGTPSQT</sequence>
<dbReference type="Proteomes" id="UP001497512">
    <property type="component" value="Chromosome 18"/>
</dbReference>
<evidence type="ECO:0000313" key="1">
    <source>
        <dbReference type="EMBL" id="CAK9211280.1"/>
    </source>
</evidence>
<evidence type="ECO:0000313" key="2">
    <source>
        <dbReference type="Proteomes" id="UP001497512"/>
    </source>
</evidence>
<keyword evidence="2" id="KW-1185">Reference proteome</keyword>
<gene>
    <name evidence="1" type="ORF">CSSPTR1EN2_LOCUS10580</name>
</gene>